<dbReference type="InterPro" id="IPR056433">
    <property type="entry name" value="DmsR-like_N"/>
</dbReference>
<dbReference type="AlphaFoldDB" id="A0A1H1CKM9"/>
<dbReference type="EMBL" id="FNLC01000001">
    <property type="protein sequence ID" value="SDQ64236.1"/>
    <property type="molecule type" value="Genomic_DNA"/>
</dbReference>
<evidence type="ECO:0000313" key="6">
    <source>
        <dbReference type="Proteomes" id="UP000198848"/>
    </source>
</evidence>
<evidence type="ECO:0000313" key="5">
    <source>
        <dbReference type="EMBL" id="SDQ64236.1"/>
    </source>
</evidence>
<evidence type="ECO:0000256" key="2">
    <source>
        <dbReference type="ARBA" id="ARBA00023163"/>
    </source>
</evidence>
<proteinExistence type="predicted"/>
<keyword evidence="2" id="KW-0804">Transcription</keyword>
<keyword evidence="1" id="KW-0805">Transcription regulation</keyword>
<dbReference type="Pfam" id="PF24277">
    <property type="entry name" value="DmsR_N"/>
    <property type="match status" value="1"/>
</dbReference>
<accession>A0A1H1CKM9</accession>
<dbReference type="PANTHER" id="PTHR34236:SF1">
    <property type="entry name" value="DIMETHYL SULFOXIDE REDUCTASE TRANSCRIPTIONAL ACTIVATOR"/>
    <property type="match status" value="1"/>
</dbReference>
<dbReference type="Proteomes" id="UP000198848">
    <property type="component" value="Unassembled WGS sequence"/>
</dbReference>
<feature type="domain" description="HTH bat-type" evidence="3">
    <location>
        <begin position="158"/>
        <end position="210"/>
    </location>
</feature>
<dbReference type="PANTHER" id="PTHR34236">
    <property type="entry name" value="DIMETHYL SULFOXIDE REDUCTASE TRANSCRIPTIONAL ACTIVATOR"/>
    <property type="match status" value="1"/>
</dbReference>
<gene>
    <name evidence="5" type="ORF">SAMN04489842_1425</name>
</gene>
<name>A0A1H1CKM9_NATTX</name>
<sequence length="215" mass="23076">MPVRGPDRDSDTSSDDYLRAQFRIEPHAGAGCPVLDAGEHGSDVSQDLRHGTTSCDGDCECRSEVTDRTDGEATYIRTDVTDRCVCPVFQQHDCIASIEGVEDGCLSVSITTPTRSELEAIVGDLRETGATIHLERIEGAGDAASTDSHAIEIDTANLTEKQREAVVAAVESGYYETPRRAALDDLADQLEVSKSAVSQRLNAVESKLVTSLVYG</sequence>
<protein>
    <submittedName>
        <fullName evidence="5">Uncharacterized protein</fullName>
    </submittedName>
</protein>
<reference evidence="6" key="1">
    <citation type="submission" date="2016-10" db="EMBL/GenBank/DDBJ databases">
        <authorList>
            <person name="Varghese N."/>
            <person name="Submissions S."/>
        </authorList>
    </citation>
    <scope>NUCLEOTIDE SEQUENCE [LARGE SCALE GENOMIC DNA]</scope>
    <source>
        <strain evidence="6">DSM 24767</strain>
    </source>
</reference>
<keyword evidence="6" id="KW-1185">Reference proteome</keyword>
<dbReference type="STRING" id="1095778.SAMN04489842_1425"/>
<feature type="domain" description="DmsR-like N-terminal" evidence="4">
    <location>
        <begin position="62"/>
        <end position="137"/>
    </location>
</feature>
<dbReference type="Pfam" id="PF04967">
    <property type="entry name" value="HTH_10"/>
    <property type="match status" value="1"/>
</dbReference>
<evidence type="ECO:0000259" key="3">
    <source>
        <dbReference type="Pfam" id="PF04967"/>
    </source>
</evidence>
<organism evidence="5 6">
    <name type="scientific">Natronobacterium texcoconense</name>
    <dbReference type="NCBI Taxonomy" id="1095778"/>
    <lineage>
        <taxon>Archaea</taxon>
        <taxon>Methanobacteriati</taxon>
        <taxon>Methanobacteriota</taxon>
        <taxon>Stenosarchaea group</taxon>
        <taxon>Halobacteria</taxon>
        <taxon>Halobacteriales</taxon>
        <taxon>Natrialbaceae</taxon>
        <taxon>Natronobacterium</taxon>
    </lineage>
</organism>
<dbReference type="InterPro" id="IPR007050">
    <property type="entry name" value="HTH_bacterioopsin"/>
</dbReference>
<dbReference type="RefSeq" id="WP_090379277.1">
    <property type="nucleotide sequence ID" value="NZ_FNLC01000001.1"/>
</dbReference>
<dbReference type="OrthoDB" id="51502at2157"/>
<evidence type="ECO:0000259" key="4">
    <source>
        <dbReference type="Pfam" id="PF24277"/>
    </source>
</evidence>
<evidence type="ECO:0000256" key="1">
    <source>
        <dbReference type="ARBA" id="ARBA00023015"/>
    </source>
</evidence>